<feature type="signal peptide" evidence="1">
    <location>
        <begin position="1"/>
        <end position="26"/>
    </location>
</feature>
<proteinExistence type="predicted"/>
<evidence type="ECO:0000256" key="1">
    <source>
        <dbReference type="SAM" id="SignalP"/>
    </source>
</evidence>
<keyword evidence="1" id="KW-0732">Signal</keyword>
<protein>
    <submittedName>
        <fullName evidence="2">Uncharacterized protein</fullName>
    </submittedName>
</protein>
<evidence type="ECO:0000313" key="2">
    <source>
        <dbReference type="EMBL" id="UWX63543.1"/>
    </source>
</evidence>
<dbReference type="EMBL" id="CP104213">
    <property type="protein sequence ID" value="UWX63543.1"/>
    <property type="molecule type" value="Genomic_DNA"/>
</dbReference>
<dbReference type="RefSeq" id="WP_260559828.1">
    <property type="nucleotide sequence ID" value="NZ_BAABEC010000181.1"/>
</dbReference>
<keyword evidence="3" id="KW-1185">Reference proteome</keyword>
<organism evidence="2 3">
    <name type="scientific">Deinococcus rubellus</name>
    <dbReference type="NCBI Taxonomy" id="1889240"/>
    <lineage>
        <taxon>Bacteria</taxon>
        <taxon>Thermotogati</taxon>
        <taxon>Deinococcota</taxon>
        <taxon>Deinococci</taxon>
        <taxon>Deinococcales</taxon>
        <taxon>Deinococcaceae</taxon>
        <taxon>Deinococcus</taxon>
    </lineage>
</organism>
<reference evidence="2" key="1">
    <citation type="submission" date="2022-09" db="EMBL/GenBank/DDBJ databases">
        <title>genome sequence of Deinococcus rubellus.</title>
        <authorList>
            <person name="Srinivasan S."/>
        </authorList>
    </citation>
    <scope>NUCLEOTIDE SEQUENCE</scope>
    <source>
        <strain evidence="2">Ant6</strain>
    </source>
</reference>
<accession>A0ABY5YET0</accession>
<feature type="chain" id="PRO_5047233761" evidence="1">
    <location>
        <begin position="27"/>
        <end position="160"/>
    </location>
</feature>
<dbReference type="Proteomes" id="UP001060261">
    <property type="component" value="Chromosome"/>
</dbReference>
<sequence>MSLLSAGRRLLVSFAVLGNCALPVQAAQVSLGLQASATTSLVGVGAHLTVATPFNAAGDLRLRGNLEGNLELGGVPDILLDVALIQRYDAFYIGLGAGSGVVFDFVDHGSSFPGIVLSPLFLANIHGIVGTTLSGGTTVEGVLRVGAVPRLEVRMSFPLR</sequence>
<evidence type="ECO:0000313" key="3">
    <source>
        <dbReference type="Proteomes" id="UP001060261"/>
    </source>
</evidence>
<name>A0ABY5YET0_9DEIO</name>
<gene>
    <name evidence="2" type="ORF">N0D28_12460</name>
</gene>